<accession>A0A949TR87</accession>
<keyword evidence="8" id="KW-0547">Nucleotide-binding</keyword>
<dbReference type="SMART" id="SM00387">
    <property type="entry name" value="HATPase_c"/>
    <property type="match status" value="1"/>
</dbReference>
<feature type="domain" description="Histidine kinase" evidence="15">
    <location>
        <begin position="116"/>
        <end position="314"/>
    </location>
</feature>
<dbReference type="Pfam" id="PF00512">
    <property type="entry name" value="HisKA"/>
    <property type="match status" value="1"/>
</dbReference>
<comment type="subcellular location">
    <subcellularLocation>
        <location evidence="2">Cell membrane</location>
        <topology evidence="2">Multi-pass membrane protein</topology>
    </subcellularLocation>
</comment>
<keyword evidence="6" id="KW-0808">Transferase</keyword>
<evidence type="ECO:0000259" key="15">
    <source>
        <dbReference type="PROSITE" id="PS50109"/>
    </source>
</evidence>
<dbReference type="PANTHER" id="PTHR45528:SF1">
    <property type="entry name" value="SENSOR HISTIDINE KINASE CPXA"/>
    <property type="match status" value="1"/>
</dbReference>
<dbReference type="Pfam" id="PF02518">
    <property type="entry name" value="HATPase_c"/>
    <property type="match status" value="1"/>
</dbReference>
<keyword evidence="17" id="KW-1185">Reference proteome</keyword>
<dbReference type="GO" id="GO:0005524">
    <property type="term" value="F:ATP binding"/>
    <property type="evidence" value="ECO:0007669"/>
    <property type="project" value="UniProtKB-KW"/>
</dbReference>
<dbReference type="InterPro" id="IPR003594">
    <property type="entry name" value="HATPase_dom"/>
</dbReference>
<keyword evidence="9 16" id="KW-0418">Kinase</keyword>
<keyword evidence="10" id="KW-0067">ATP-binding</keyword>
<dbReference type="FunFam" id="1.10.287.130:FF:000008">
    <property type="entry name" value="Two-component sensor histidine kinase"/>
    <property type="match status" value="1"/>
</dbReference>
<dbReference type="InterPro" id="IPR003661">
    <property type="entry name" value="HisK_dim/P_dom"/>
</dbReference>
<feature type="transmembrane region" description="Helical" evidence="14">
    <location>
        <begin position="30"/>
        <end position="49"/>
    </location>
</feature>
<evidence type="ECO:0000256" key="10">
    <source>
        <dbReference type="ARBA" id="ARBA00022840"/>
    </source>
</evidence>
<evidence type="ECO:0000313" key="17">
    <source>
        <dbReference type="Proteomes" id="UP000694308"/>
    </source>
</evidence>
<dbReference type="EMBL" id="JAEEGC010000010">
    <property type="protein sequence ID" value="MBV7271811.1"/>
    <property type="molecule type" value="Genomic_DNA"/>
</dbReference>
<dbReference type="AlphaFoldDB" id="A0A949TR87"/>
<evidence type="ECO:0000256" key="4">
    <source>
        <dbReference type="ARBA" id="ARBA00022475"/>
    </source>
</evidence>
<feature type="transmembrane region" description="Helical" evidence="14">
    <location>
        <begin position="5"/>
        <end position="24"/>
    </location>
</feature>
<protein>
    <recommendedName>
        <fullName evidence="3">histidine kinase</fullName>
        <ecNumber evidence="3">2.7.13.3</ecNumber>
    </recommendedName>
</protein>
<dbReference type="CDD" id="cd00082">
    <property type="entry name" value="HisKA"/>
    <property type="match status" value="1"/>
</dbReference>
<dbReference type="FunFam" id="3.30.565.10:FF:000013">
    <property type="entry name" value="Two-component sensor histidine kinase"/>
    <property type="match status" value="1"/>
</dbReference>
<dbReference type="GO" id="GO:0000155">
    <property type="term" value="F:phosphorelay sensor kinase activity"/>
    <property type="evidence" value="ECO:0007669"/>
    <property type="project" value="InterPro"/>
</dbReference>
<keyword evidence="11 14" id="KW-1133">Transmembrane helix</keyword>
<evidence type="ECO:0000256" key="1">
    <source>
        <dbReference type="ARBA" id="ARBA00000085"/>
    </source>
</evidence>
<dbReference type="GO" id="GO:0005886">
    <property type="term" value="C:plasma membrane"/>
    <property type="evidence" value="ECO:0007669"/>
    <property type="project" value="UniProtKB-SubCell"/>
</dbReference>
<evidence type="ECO:0000256" key="12">
    <source>
        <dbReference type="ARBA" id="ARBA00023012"/>
    </source>
</evidence>
<dbReference type="EC" id="2.7.13.3" evidence="3"/>
<proteinExistence type="predicted"/>
<reference evidence="16" key="1">
    <citation type="submission" date="2020-12" db="EMBL/GenBank/DDBJ databases">
        <title>Clostridium thailandense sp. nov., a novel acetogenic bacterium isolated from peat land soil in Thailand.</title>
        <authorList>
            <person name="Chaikitkaew S."/>
            <person name="Birkeland N.K."/>
        </authorList>
    </citation>
    <scope>NUCLEOTIDE SEQUENCE</scope>
    <source>
        <strain evidence="16">PL3</strain>
    </source>
</reference>
<keyword evidence="7 14" id="KW-0812">Transmembrane</keyword>
<sequence length="329" mass="37448">MKLKIVLITIFTIMLALFTIIVIVVMGHNLLLGAAISIGYIILVLHYIFKKANYLNEILKGTEEIVLGNLEYAIKEKDGGPLFKIAHNINNMKIGYKKSLESQIKSERLKTELITNVSHDLKTPLTSIINYISLLKKEDLSEEEVRGYLGVLDRKAERLKVLIEDLFETAKMSSGSVELNIEKVDVAALLKQAIAELDEKIKKSSLIFKFKCDKKNIYVNLDGKKTWRVFENLINNIIKYSQPKTRVYIDLKEEENKILIVMKNISSYEMDFDAEEIFERFKRGDKSRNTEGSGLGLAIANSIVQLQGGRLNIEIDGDLFKAIVQFNKL</sequence>
<evidence type="ECO:0000256" key="11">
    <source>
        <dbReference type="ARBA" id="ARBA00022989"/>
    </source>
</evidence>
<dbReference type="PANTHER" id="PTHR45528">
    <property type="entry name" value="SENSOR HISTIDINE KINASE CPXA"/>
    <property type="match status" value="1"/>
</dbReference>
<keyword evidence="13 14" id="KW-0472">Membrane</keyword>
<dbReference type="InterPro" id="IPR005467">
    <property type="entry name" value="His_kinase_dom"/>
</dbReference>
<dbReference type="PROSITE" id="PS50109">
    <property type="entry name" value="HIS_KIN"/>
    <property type="match status" value="1"/>
</dbReference>
<dbReference type="SMART" id="SM00388">
    <property type="entry name" value="HisKA"/>
    <property type="match status" value="1"/>
</dbReference>
<evidence type="ECO:0000256" key="13">
    <source>
        <dbReference type="ARBA" id="ARBA00023136"/>
    </source>
</evidence>
<evidence type="ECO:0000256" key="8">
    <source>
        <dbReference type="ARBA" id="ARBA00022741"/>
    </source>
</evidence>
<evidence type="ECO:0000256" key="6">
    <source>
        <dbReference type="ARBA" id="ARBA00022679"/>
    </source>
</evidence>
<evidence type="ECO:0000313" key="16">
    <source>
        <dbReference type="EMBL" id="MBV7271811.1"/>
    </source>
</evidence>
<keyword evidence="12" id="KW-0902">Two-component regulatory system</keyword>
<comment type="catalytic activity">
    <reaction evidence="1">
        <text>ATP + protein L-histidine = ADP + protein N-phospho-L-histidine.</text>
        <dbReference type="EC" id="2.7.13.3"/>
    </reaction>
</comment>
<evidence type="ECO:0000256" key="5">
    <source>
        <dbReference type="ARBA" id="ARBA00022553"/>
    </source>
</evidence>
<evidence type="ECO:0000256" key="3">
    <source>
        <dbReference type="ARBA" id="ARBA00012438"/>
    </source>
</evidence>
<comment type="caution">
    <text evidence="16">The sequence shown here is derived from an EMBL/GenBank/DDBJ whole genome shotgun (WGS) entry which is preliminary data.</text>
</comment>
<organism evidence="16 17">
    <name type="scientific">Clostridium thailandense</name>
    <dbReference type="NCBI Taxonomy" id="2794346"/>
    <lineage>
        <taxon>Bacteria</taxon>
        <taxon>Bacillati</taxon>
        <taxon>Bacillota</taxon>
        <taxon>Clostridia</taxon>
        <taxon>Eubacteriales</taxon>
        <taxon>Clostridiaceae</taxon>
        <taxon>Clostridium</taxon>
    </lineage>
</organism>
<name>A0A949TR87_9CLOT</name>
<evidence type="ECO:0000256" key="7">
    <source>
        <dbReference type="ARBA" id="ARBA00022692"/>
    </source>
</evidence>
<keyword evidence="4" id="KW-1003">Cell membrane</keyword>
<dbReference type="InterPro" id="IPR050398">
    <property type="entry name" value="HssS/ArlS-like"/>
</dbReference>
<keyword evidence="5" id="KW-0597">Phosphoprotein</keyword>
<evidence type="ECO:0000256" key="14">
    <source>
        <dbReference type="SAM" id="Phobius"/>
    </source>
</evidence>
<evidence type="ECO:0000256" key="2">
    <source>
        <dbReference type="ARBA" id="ARBA00004651"/>
    </source>
</evidence>
<gene>
    <name evidence="16" type="ORF">I6U48_02630</name>
</gene>
<dbReference type="Proteomes" id="UP000694308">
    <property type="component" value="Unassembled WGS sequence"/>
</dbReference>
<evidence type="ECO:0000256" key="9">
    <source>
        <dbReference type="ARBA" id="ARBA00022777"/>
    </source>
</evidence>